<accession>A0A1H5ZPM8</accession>
<keyword evidence="2" id="KW-1185">Reference proteome</keyword>
<proteinExistence type="predicted"/>
<protein>
    <submittedName>
        <fullName evidence="1">Uncharacterized protein</fullName>
    </submittedName>
</protein>
<evidence type="ECO:0000313" key="2">
    <source>
        <dbReference type="Proteomes" id="UP000236721"/>
    </source>
</evidence>
<dbReference type="Proteomes" id="UP000236721">
    <property type="component" value="Unassembled WGS sequence"/>
</dbReference>
<name>A0A1H5ZPM8_9VIBR</name>
<reference evidence="2" key="1">
    <citation type="submission" date="2016-10" db="EMBL/GenBank/DDBJ databases">
        <authorList>
            <person name="Varghese N."/>
            <person name="Submissions S."/>
        </authorList>
    </citation>
    <scope>NUCLEOTIDE SEQUENCE [LARGE SCALE GENOMIC DNA]</scope>
    <source>
        <strain evidence="2">CGMCC 1.7062</strain>
    </source>
</reference>
<dbReference type="EMBL" id="FNVG01000012">
    <property type="protein sequence ID" value="SEG38171.1"/>
    <property type="molecule type" value="Genomic_DNA"/>
</dbReference>
<organism evidence="1 2">
    <name type="scientific">Vibrio hangzhouensis</name>
    <dbReference type="NCBI Taxonomy" id="462991"/>
    <lineage>
        <taxon>Bacteria</taxon>
        <taxon>Pseudomonadati</taxon>
        <taxon>Pseudomonadota</taxon>
        <taxon>Gammaproteobacteria</taxon>
        <taxon>Vibrionales</taxon>
        <taxon>Vibrionaceae</taxon>
        <taxon>Vibrio</taxon>
    </lineage>
</organism>
<evidence type="ECO:0000313" key="1">
    <source>
        <dbReference type="EMBL" id="SEG38171.1"/>
    </source>
</evidence>
<dbReference type="AlphaFoldDB" id="A0A1H5ZPM8"/>
<gene>
    <name evidence="1" type="ORF">SAMN04488244_112107</name>
</gene>
<sequence length="58" mass="6398">MISAARTEERFQQMPMESNLEQYLLAGVPLLPIRGTMMVLATPCITCIKNGCQIAAKN</sequence>